<feature type="transmembrane region" description="Helical" evidence="7">
    <location>
        <begin position="117"/>
        <end position="139"/>
    </location>
</feature>
<keyword evidence="4 7" id="KW-0472">Membrane</keyword>
<feature type="transmembrane region" description="Helical" evidence="7">
    <location>
        <begin position="208"/>
        <end position="232"/>
    </location>
</feature>
<feature type="compositionally biased region" description="Polar residues" evidence="6">
    <location>
        <begin position="276"/>
        <end position="288"/>
    </location>
</feature>
<feature type="transmembrane region" description="Helical" evidence="7">
    <location>
        <begin position="29"/>
        <end position="52"/>
    </location>
</feature>
<gene>
    <name evidence="9" type="ORF">T440DRAFT_497058</name>
</gene>
<keyword evidence="10" id="KW-1185">Reference proteome</keyword>
<comment type="subcellular location">
    <subcellularLocation>
        <location evidence="1">Membrane</location>
        <topology evidence="1">Multi-pass membrane protein</topology>
    </subcellularLocation>
</comment>
<name>A0A6A7BF72_9PLEO</name>
<keyword evidence="3 7" id="KW-1133">Transmembrane helix</keyword>
<dbReference type="PANTHER" id="PTHR33048:SF47">
    <property type="entry name" value="INTEGRAL MEMBRANE PROTEIN-RELATED"/>
    <property type="match status" value="1"/>
</dbReference>
<organism evidence="9 10">
    <name type="scientific">Plenodomus tracheiphilus IPT5</name>
    <dbReference type="NCBI Taxonomy" id="1408161"/>
    <lineage>
        <taxon>Eukaryota</taxon>
        <taxon>Fungi</taxon>
        <taxon>Dikarya</taxon>
        <taxon>Ascomycota</taxon>
        <taxon>Pezizomycotina</taxon>
        <taxon>Dothideomycetes</taxon>
        <taxon>Pleosporomycetidae</taxon>
        <taxon>Pleosporales</taxon>
        <taxon>Pleosporineae</taxon>
        <taxon>Leptosphaeriaceae</taxon>
        <taxon>Plenodomus</taxon>
    </lineage>
</organism>
<sequence>MPVTFQCAERANIVYCCVYVLHKWRADDYMSVIAGLTLVGALAIWQMALLLGCGGEEPNRCNYFSSDGDLVEYLYVMSVYYSVMHFLIKGTFLTFFLRLSPNRKFRLCVGVGYGLNIGMLITNMFFIVFQCFPISAAWNTLARIKAQCINQQFSVHGPDIFIFVLPIPIGVISVFAFGGAAVIMGLIRFHSLIAVQSLFHTSSGIGEIIIVAALELNLAIIAVNLPAIRSIWVKRSAEGSRRTRPAGHHSGVNEARSYTTSRGSKRATESREMSRISKTTLPSTSVTTESREELWRAEIMGKDGAGSAVTHVEGVVVA</sequence>
<dbReference type="Pfam" id="PF20684">
    <property type="entry name" value="Fung_rhodopsin"/>
    <property type="match status" value="1"/>
</dbReference>
<evidence type="ECO:0000256" key="7">
    <source>
        <dbReference type="SAM" id="Phobius"/>
    </source>
</evidence>
<dbReference type="AlphaFoldDB" id="A0A6A7BF72"/>
<evidence type="ECO:0000256" key="3">
    <source>
        <dbReference type="ARBA" id="ARBA00022989"/>
    </source>
</evidence>
<evidence type="ECO:0000256" key="4">
    <source>
        <dbReference type="ARBA" id="ARBA00023136"/>
    </source>
</evidence>
<reference evidence="9" key="1">
    <citation type="submission" date="2020-01" db="EMBL/GenBank/DDBJ databases">
        <authorList>
            <consortium name="DOE Joint Genome Institute"/>
            <person name="Haridas S."/>
            <person name="Albert R."/>
            <person name="Binder M."/>
            <person name="Bloem J."/>
            <person name="Labutti K."/>
            <person name="Salamov A."/>
            <person name="Andreopoulos B."/>
            <person name="Baker S.E."/>
            <person name="Barry K."/>
            <person name="Bills G."/>
            <person name="Bluhm B.H."/>
            <person name="Cannon C."/>
            <person name="Castanera R."/>
            <person name="Culley D.E."/>
            <person name="Daum C."/>
            <person name="Ezra D."/>
            <person name="Gonzalez J.B."/>
            <person name="Henrissat B."/>
            <person name="Kuo A."/>
            <person name="Liang C."/>
            <person name="Lipzen A."/>
            <person name="Lutzoni F."/>
            <person name="Magnuson J."/>
            <person name="Mondo S."/>
            <person name="Nolan M."/>
            <person name="Ohm R."/>
            <person name="Pangilinan J."/>
            <person name="Park H.-J."/>
            <person name="Ramirez L."/>
            <person name="Alfaro M."/>
            <person name="Sun H."/>
            <person name="Tritt A."/>
            <person name="Yoshinaga Y."/>
            <person name="Zwiers L.-H."/>
            <person name="Turgeon B.G."/>
            <person name="Goodwin S.B."/>
            <person name="Spatafora J.W."/>
            <person name="Crous P.W."/>
            <person name="Grigoriev I.V."/>
        </authorList>
    </citation>
    <scope>NUCLEOTIDE SEQUENCE</scope>
    <source>
        <strain evidence="9">IPT5</strain>
    </source>
</reference>
<evidence type="ECO:0000259" key="8">
    <source>
        <dbReference type="Pfam" id="PF20684"/>
    </source>
</evidence>
<comment type="similarity">
    <text evidence="5">Belongs to the SAT4 family.</text>
</comment>
<evidence type="ECO:0000313" key="9">
    <source>
        <dbReference type="EMBL" id="KAF2853039.1"/>
    </source>
</evidence>
<evidence type="ECO:0000313" key="10">
    <source>
        <dbReference type="Proteomes" id="UP000799423"/>
    </source>
</evidence>
<dbReference type="Proteomes" id="UP000799423">
    <property type="component" value="Unassembled WGS sequence"/>
</dbReference>
<evidence type="ECO:0000256" key="2">
    <source>
        <dbReference type="ARBA" id="ARBA00022692"/>
    </source>
</evidence>
<feature type="compositionally biased region" description="Basic and acidic residues" evidence="6">
    <location>
        <begin position="266"/>
        <end position="275"/>
    </location>
</feature>
<feature type="transmembrane region" description="Helical" evidence="7">
    <location>
        <begin position="160"/>
        <end position="188"/>
    </location>
</feature>
<feature type="domain" description="Rhodopsin" evidence="8">
    <location>
        <begin position="16"/>
        <end position="232"/>
    </location>
</feature>
<dbReference type="GO" id="GO:0016020">
    <property type="term" value="C:membrane"/>
    <property type="evidence" value="ECO:0007669"/>
    <property type="project" value="UniProtKB-SubCell"/>
</dbReference>
<evidence type="ECO:0000256" key="5">
    <source>
        <dbReference type="ARBA" id="ARBA00038359"/>
    </source>
</evidence>
<feature type="transmembrane region" description="Helical" evidence="7">
    <location>
        <begin position="73"/>
        <end position="97"/>
    </location>
</feature>
<dbReference type="InterPro" id="IPR049326">
    <property type="entry name" value="Rhodopsin_dom_fungi"/>
</dbReference>
<dbReference type="EMBL" id="MU006296">
    <property type="protein sequence ID" value="KAF2853039.1"/>
    <property type="molecule type" value="Genomic_DNA"/>
</dbReference>
<evidence type="ECO:0000256" key="1">
    <source>
        <dbReference type="ARBA" id="ARBA00004141"/>
    </source>
</evidence>
<dbReference type="OrthoDB" id="5329176at2759"/>
<keyword evidence="2 7" id="KW-0812">Transmembrane</keyword>
<feature type="region of interest" description="Disordered" evidence="6">
    <location>
        <begin position="239"/>
        <end position="288"/>
    </location>
</feature>
<protein>
    <recommendedName>
        <fullName evidence="8">Rhodopsin domain-containing protein</fullName>
    </recommendedName>
</protein>
<evidence type="ECO:0000256" key="6">
    <source>
        <dbReference type="SAM" id="MobiDB-lite"/>
    </source>
</evidence>
<dbReference type="InterPro" id="IPR052337">
    <property type="entry name" value="SAT4-like"/>
</dbReference>
<proteinExistence type="inferred from homology"/>
<accession>A0A6A7BF72</accession>
<dbReference type="PANTHER" id="PTHR33048">
    <property type="entry name" value="PTH11-LIKE INTEGRAL MEMBRANE PROTEIN (AFU_ORTHOLOGUE AFUA_5G11245)"/>
    <property type="match status" value="1"/>
</dbReference>